<name>A0A9X0A424_9CNID</name>
<comment type="caution">
    <text evidence="2">The sequence shown here is derived from an EMBL/GenBank/DDBJ whole genome shotgun (WGS) entry which is preliminary data.</text>
</comment>
<keyword evidence="3" id="KW-1185">Reference proteome</keyword>
<reference evidence="2" key="1">
    <citation type="submission" date="2023-01" db="EMBL/GenBank/DDBJ databases">
        <title>Genome assembly of the deep-sea coral Lophelia pertusa.</title>
        <authorList>
            <person name="Herrera S."/>
            <person name="Cordes E."/>
        </authorList>
    </citation>
    <scope>NUCLEOTIDE SEQUENCE</scope>
    <source>
        <strain evidence="2">USNM1676648</strain>
        <tissue evidence="2">Polyp</tissue>
    </source>
</reference>
<sequence>MEGCAIQTYLIPPREREPLLNVASLANYPGNRNPASPKTEKITPDPYQLNLTKTPPLCSTPTKETQHKRSRDKHKLDMTKTPSLCSTPMKETINTRDQGT</sequence>
<dbReference type="EMBL" id="MU825399">
    <property type="protein sequence ID" value="KAJ7393031.1"/>
    <property type="molecule type" value="Genomic_DNA"/>
</dbReference>
<organism evidence="2 3">
    <name type="scientific">Desmophyllum pertusum</name>
    <dbReference type="NCBI Taxonomy" id="174260"/>
    <lineage>
        <taxon>Eukaryota</taxon>
        <taxon>Metazoa</taxon>
        <taxon>Cnidaria</taxon>
        <taxon>Anthozoa</taxon>
        <taxon>Hexacorallia</taxon>
        <taxon>Scleractinia</taxon>
        <taxon>Caryophylliina</taxon>
        <taxon>Caryophylliidae</taxon>
        <taxon>Desmophyllum</taxon>
    </lineage>
</organism>
<evidence type="ECO:0000313" key="3">
    <source>
        <dbReference type="Proteomes" id="UP001163046"/>
    </source>
</evidence>
<feature type="region of interest" description="Disordered" evidence="1">
    <location>
        <begin position="27"/>
        <end position="100"/>
    </location>
</feature>
<dbReference type="AlphaFoldDB" id="A0A9X0A424"/>
<evidence type="ECO:0000256" key="1">
    <source>
        <dbReference type="SAM" id="MobiDB-lite"/>
    </source>
</evidence>
<feature type="compositionally biased region" description="Polar residues" evidence="1">
    <location>
        <begin position="49"/>
        <end position="63"/>
    </location>
</feature>
<gene>
    <name evidence="2" type="ORF">OS493_008306</name>
</gene>
<protein>
    <submittedName>
        <fullName evidence="2">Uncharacterized protein</fullName>
    </submittedName>
</protein>
<dbReference type="Proteomes" id="UP001163046">
    <property type="component" value="Unassembled WGS sequence"/>
</dbReference>
<proteinExistence type="predicted"/>
<accession>A0A9X0A424</accession>
<evidence type="ECO:0000313" key="2">
    <source>
        <dbReference type="EMBL" id="KAJ7393031.1"/>
    </source>
</evidence>